<feature type="region of interest" description="Disordered" evidence="3">
    <location>
        <begin position="1"/>
        <end position="101"/>
    </location>
</feature>
<feature type="compositionally biased region" description="Low complexity" evidence="3">
    <location>
        <begin position="47"/>
        <end position="61"/>
    </location>
</feature>
<organism evidence="5 6">
    <name type="scientific">Cyclotella atomus</name>
    <dbReference type="NCBI Taxonomy" id="382360"/>
    <lineage>
        <taxon>Eukaryota</taxon>
        <taxon>Sar</taxon>
        <taxon>Stramenopiles</taxon>
        <taxon>Ochrophyta</taxon>
        <taxon>Bacillariophyta</taxon>
        <taxon>Coscinodiscophyceae</taxon>
        <taxon>Thalassiosirophycidae</taxon>
        <taxon>Stephanodiscales</taxon>
        <taxon>Stephanodiscaceae</taxon>
        <taxon>Cyclotella</taxon>
    </lineage>
</organism>
<keyword evidence="4" id="KW-0472">Membrane</keyword>
<accession>A0ABD3N7L2</accession>
<dbReference type="Proteomes" id="UP001530400">
    <property type="component" value="Unassembled WGS sequence"/>
</dbReference>
<keyword evidence="4" id="KW-0812">Transmembrane</keyword>
<dbReference type="PANTHER" id="PTHR48007">
    <property type="entry name" value="LEUCINE-RICH REPEAT RECEPTOR-LIKE PROTEIN KINASE PXC1"/>
    <property type="match status" value="1"/>
</dbReference>
<comment type="caution">
    <text evidence="5">The sequence shown here is derived from an EMBL/GenBank/DDBJ whole genome shotgun (WGS) entry which is preliminary data.</text>
</comment>
<dbReference type="InterPro" id="IPR046959">
    <property type="entry name" value="PRK1-6/SRF4-like"/>
</dbReference>
<evidence type="ECO:0000256" key="4">
    <source>
        <dbReference type="SAM" id="Phobius"/>
    </source>
</evidence>
<keyword evidence="6" id="KW-1185">Reference proteome</keyword>
<dbReference type="EMBL" id="JALLPJ020001279">
    <property type="protein sequence ID" value="KAL3771887.1"/>
    <property type="molecule type" value="Genomic_DNA"/>
</dbReference>
<dbReference type="AlphaFoldDB" id="A0ABD3N7L2"/>
<dbReference type="InterPro" id="IPR001611">
    <property type="entry name" value="Leu-rich_rpt"/>
</dbReference>
<gene>
    <name evidence="5" type="ORF">ACHAWO_008673</name>
</gene>
<evidence type="ECO:0000256" key="1">
    <source>
        <dbReference type="ARBA" id="ARBA00022614"/>
    </source>
</evidence>
<feature type="compositionally biased region" description="Basic and acidic residues" evidence="3">
    <location>
        <begin position="31"/>
        <end position="46"/>
    </location>
</feature>
<dbReference type="SUPFAM" id="SSF52058">
    <property type="entry name" value="L domain-like"/>
    <property type="match status" value="1"/>
</dbReference>
<evidence type="ECO:0000313" key="6">
    <source>
        <dbReference type="Proteomes" id="UP001530400"/>
    </source>
</evidence>
<dbReference type="FunFam" id="3.80.10.10:FF:000041">
    <property type="entry name" value="LRR receptor-like serine/threonine-protein kinase ERECTA"/>
    <property type="match status" value="1"/>
</dbReference>
<feature type="transmembrane region" description="Helical" evidence="4">
    <location>
        <begin position="263"/>
        <end position="286"/>
    </location>
</feature>
<dbReference type="Pfam" id="PF13855">
    <property type="entry name" value="LRR_8"/>
    <property type="match status" value="1"/>
</dbReference>
<evidence type="ECO:0000256" key="2">
    <source>
        <dbReference type="ARBA" id="ARBA00022737"/>
    </source>
</evidence>
<dbReference type="PANTHER" id="PTHR48007:SF4">
    <property type="entry name" value="LEUCINE-RICH REPEAT RECEPTOR-LIKE PROTEIN KINASE PXC1"/>
    <property type="match status" value="1"/>
</dbReference>
<proteinExistence type="predicted"/>
<keyword evidence="2" id="KW-0677">Repeat</keyword>
<evidence type="ECO:0000256" key="3">
    <source>
        <dbReference type="SAM" id="MobiDB-lite"/>
    </source>
</evidence>
<evidence type="ECO:0000313" key="5">
    <source>
        <dbReference type="EMBL" id="KAL3771887.1"/>
    </source>
</evidence>
<protein>
    <submittedName>
        <fullName evidence="5">Uncharacterized protein</fullName>
    </submittedName>
</protein>
<dbReference type="InterPro" id="IPR032675">
    <property type="entry name" value="LRR_dom_sf"/>
</dbReference>
<name>A0ABD3N7L2_9STRA</name>
<reference evidence="5 6" key="1">
    <citation type="submission" date="2024-10" db="EMBL/GenBank/DDBJ databases">
        <title>Updated reference genomes for cyclostephanoid diatoms.</title>
        <authorList>
            <person name="Roberts W.R."/>
            <person name="Alverson A.J."/>
        </authorList>
    </citation>
    <scope>NUCLEOTIDE SEQUENCE [LARGE SCALE GENOMIC DNA]</scope>
    <source>
        <strain evidence="5 6">AJA010-31</strain>
    </source>
</reference>
<dbReference type="Pfam" id="PF00560">
    <property type="entry name" value="LRR_1"/>
    <property type="match status" value="1"/>
</dbReference>
<dbReference type="Gene3D" id="3.80.10.10">
    <property type="entry name" value="Ribonuclease Inhibitor"/>
    <property type="match status" value="1"/>
</dbReference>
<keyword evidence="1" id="KW-0433">Leucine-rich repeat</keyword>
<sequence>MADRRSSEDGPDASDDTGIISSEPGPSTIETDQRNSSDVNMSDKDQAPNAASVAAIIIPSPGNSEKKSVWFAPSIEAMDHDNEAPVPMSQTDHASKDSKMNKGPEVLDTATAPQPFAADSNYDSAVKEKERMLQNEQSASQDLAVDDNINASEAATSTHRTIPYTALEESISRPRIDEEMQILPTRTTSRRAAAIQATVTTAVSDETIFDAFSQRASTMRYTEGDDIFIPEATLVEESIKEDIPSAEVVVPERYSVTVAGKKVHAGILAIVIILIVVLTISLSVMLTRSSSSKMPTQSPTMSPTSSPTSELYYNLVQRVYGDDNVDWNEDRHIAMLWLEKDQSDTPNSVTDKELRERYALALLYFISNADGSWFDHINFLSEDHVCTWRMKRSGEKKGVLLCDDDGRVVQLALYSNSLHGTLPMELKYLTEIEALRLDSNRIESSIPDAFGSLSKLSELILYSNAMTGYLPATFSNLGNLTTLHLSDNIFSGPLLDVDTISNLRTFRIDGNNFSGTIPQAFGSVYLDTFHINRNRFTGTIDFMCNRLPLDYKIDCDGTEPEVTCTCCLGCTIIGDDTCEKDEELASITISSGKYDDTFSWQLFREVNDGFIWSDLLAAGGEYDANEVVSFQLCLGYPGNYTFRTQSNSTVDSGASIEVSVSGSELFVGPQDFVPFKLSEDGSLEELYGQYGGSTDDAAPDGFGYGPNYDTDDESFNVTWPTSAVESVSSKQGPCIIFEMQLQTDSFGDEVSWDIVNAVDGAVVRSVDGGYYEGNTTYYEYDCLDPTGCYIFTIYDQWQDGICCGAGEGWFNISANGRFLYNGGDYKASDSVVIGGNCATTVAESGECPANTNSINVTVQNNGGSWETTSWEIYDNATGQIYCLNSSDVDNYFHTTHQCIPNDKCMVFAVDGFNETAGGSYEVTYNDEVIASNNDVRYQEQTYFGTCDK</sequence>
<keyword evidence="4" id="KW-1133">Transmembrane helix</keyword>